<organism evidence="1 2">
    <name type="scientific">Pisolithus tinctorius Marx 270</name>
    <dbReference type="NCBI Taxonomy" id="870435"/>
    <lineage>
        <taxon>Eukaryota</taxon>
        <taxon>Fungi</taxon>
        <taxon>Dikarya</taxon>
        <taxon>Basidiomycota</taxon>
        <taxon>Agaricomycotina</taxon>
        <taxon>Agaricomycetes</taxon>
        <taxon>Agaricomycetidae</taxon>
        <taxon>Boletales</taxon>
        <taxon>Sclerodermatineae</taxon>
        <taxon>Pisolithaceae</taxon>
        <taxon>Pisolithus</taxon>
    </lineage>
</organism>
<sequence length="58" mass="6297">MFPSDHSPSGHAGPLKVVFIPTRTTSIDLILTFTAPVHIDWDTPRPVSSVLTIFPGLL</sequence>
<evidence type="ECO:0000313" key="1">
    <source>
        <dbReference type="EMBL" id="KIN92866.1"/>
    </source>
</evidence>
<protein>
    <submittedName>
        <fullName evidence="1">Uncharacterized protein</fullName>
    </submittedName>
</protein>
<dbReference type="HOGENOM" id="CLU_2980081_0_0_1"/>
<proteinExistence type="predicted"/>
<dbReference type="InParanoid" id="A0A0C3J5B3"/>
<accession>A0A0C3J5B3</accession>
<name>A0A0C3J5B3_PISTI</name>
<gene>
    <name evidence="1" type="ORF">M404DRAFT_36651</name>
</gene>
<evidence type="ECO:0000313" key="2">
    <source>
        <dbReference type="Proteomes" id="UP000054217"/>
    </source>
</evidence>
<dbReference type="Proteomes" id="UP000054217">
    <property type="component" value="Unassembled WGS sequence"/>
</dbReference>
<keyword evidence="2" id="KW-1185">Reference proteome</keyword>
<dbReference type="EMBL" id="KN832326">
    <property type="protein sequence ID" value="KIN92866.1"/>
    <property type="molecule type" value="Genomic_DNA"/>
</dbReference>
<reference evidence="1 2" key="1">
    <citation type="submission" date="2014-04" db="EMBL/GenBank/DDBJ databases">
        <authorList>
            <consortium name="DOE Joint Genome Institute"/>
            <person name="Kuo A."/>
            <person name="Kohler A."/>
            <person name="Costa M.D."/>
            <person name="Nagy L.G."/>
            <person name="Floudas D."/>
            <person name="Copeland A."/>
            <person name="Barry K.W."/>
            <person name="Cichocki N."/>
            <person name="Veneault-Fourrey C."/>
            <person name="LaButti K."/>
            <person name="Lindquist E.A."/>
            <person name="Lipzen A."/>
            <person name="Lundell T."/>
            <person name="Morin E."/>
            <person name="Murat C."/>
            <person name="Sun H."/>
            <person name="Tunlid A."/>
            <person name="Henrissat B."/>
            <person name="Grigoriev I.V."/>
            <person name="Hibbett D.S."/>
            <person name="Martin F."/>
            <person name="Nordberg H.P."/>
            <person name="Cantor M.N."/>
            <person name="Hua S.X."/>
        </authorList>
    </citation>
    <scope>NUCLEOTIDE SEQUENCE [LARGE SCALE GENOMIC DNA]</scope>
    <source>
        <strain evidence="1 2">Marx 270</strain>
    </source>
</reference>
<dbReference type="AlphaFoldDB" id="A0A0C3J5B3"/>
<reference evidence="2" key="2">
    <citation type="submission" date="2015-01" db="EMBL/GenBank/DDBJ databases">
        <title>Evolutionary Origins and Diversification of the Mycorrhizal Mutualists.</title>
        <authorList>
            <consortium name="DOE Joint Genome Institute"/>
            <consortium name="Mycorrhizal Genomics Consortium"/>
            <person name="Kohler A."/>
            <person name="Kuo A."/>
            <person name="Nagy L.G."/>
            <person name="Floudas D."/>
            <person name="Copeland A."/>
            <person name="Barry K.W."/>
            <person name="Cichocki N."/>
            <person name="Veneault-Fourrey C."/>
            <person name="LaButti K."/>
            <person name="Lindquist E.A."/>
            <person name="Lipzen A."/>
            <person name="Lundell T."/>
            <person name="Morin E."/>
            <person name="Murat C."/>
            <person name="Riley R."/>
            <person name="Ohm R."/>
            <person name="Sun H."/>
            <person name="Tunlid A."/>
            <person name="Henrissat B."/>
            <person name="Grigoriev I.V."/>
            <person name="Hibbett D.S."/>
            <person name="Martin F."/>
        </authorList>
    </citation>
    <scope>NUCLEOTIDE SEQUENCE [LARGE SCALE GENOMIC DNA]</scope>
    <source>
        <strain evidence="2">Marx 270</strain>
    </source>
</reference>